<comment type="caution">
    <text evidence="1">The sequence shown here is derived from an EMBL/GenBank/DDBJ whole genome shotgun (WGS) entry which is preliminary data.</text>
</comment>
<organism evidence="1 2">
    <name type="scientific">Lithocarpus litseifolius</name>
    <dbReference type="NCBI Taxonomy" id="425828"/>
    <lineage>
        <taxon>Eukaryota</taxon>
        <taxon>Viridiplantae</taxon>
        <taxon>Streptophyta</taxon>
        <taxon>Embryophyta</taxon>
        <taxon>Tracheophyta</taxon>
        <taxon>Spermatophyta</taxon>
        <taxon>Magnoliopsida</taxon>
        <taxon>eudicotyledons</taxon>
        <taxon>Gunneridae</taxon>
        <taxon>Pentapetalae</taxon>
        <taxon>rosids</taxon>
        <taxon>fabids</taxon>
        <taxon>Fagales</taxon>
        <taxon>Fagaceae</taxon>
        <taxon>Lithocarpus</taxon>
    </lineage>
</organism>
<dbReference type="EMBL" id="JAZDWU010000003">
    <property type="protein sequence ID" value="KAL0009328.1"/>
    <property type="molecule type" value="Genomic_DNA"/>
</dbReference>
<sequence>MLSSRSGGVKGGDGGKFWIGVNSNAGAVGGGGGVRQGGGGGGCEERVGISGAMMVVNNMNNKANMVEILGFWSWR</sequence>
<protein>
    <submittedName>
        <fullName evidence="1">Uncharacterized protein</fullName>
    </submittedName>
</protein>
<dbReference type="Proteomes" id="UP001459277">
    <property type="component" value="Unassembled WGS sequence"/>
</dbReference>
<name>A0AAW2DHX9_9ROSI</name>
<evidence type="ECO:0000313" key="2">
    <source>
        <dbReference type="Proteomes" id="UP001459277"/>
    </source>
</evidence>
<dbReference type="AlphaFoldDB" id="A0AAW2DHX9"/>
<evidence type="ECO:0000313" key="1">
    <source>
        <dbReference type="EMBL" id="KAL0009328.1"/>
    </source>
</evidence>
<gene>
    <name evidence="1" type="ORF">SO802_010830</name>
</gene>
<keyword evidence="2" id="KW-1185">Reference proteome</keyword>
<proteinExistence type="predicted"/>
<reference evidence="1 2" key="1">
    <citation type="submission" date="2024-01" db="EMBL/GenBank/DDBJ databases">
        <title>A telomere-to-telomere, gap-free genome of sweet tea (Lithocarpus litseifolius).</title>
        <authorList>
            <person name="Zhou J."/>
        </authorList>
    </citation>
    <scope>NUCLEOTIDE SEQUENCE [LARGE SCALE GENOMIC DNA]</scope>
    <source>
        <strain evidence="1">Zhou-2022a</strain>
        <tissue evidence="1">Leaf</tissue>
    </source>
</reference>
<accession>A0AAW2DHX9</accession>